<proteinExistence type="inferred from homology"/>
<comment type="caution">
    <text evidence="5">The sequence shown here is derived from an EMBL/GenBank/DDBJ whole genome shotgun (WGS) entry which is preliminary data.</text>
</comment>
<reference evidence="5 6" key="1">
    <citation type="submission" date="2017-10" db="EMBL/GenBank/DDBJ databases">
        <title>The draft genome sequence of Lewinella nigricans NBRC 102662.</title>
        <authorList>
            <person name="Wang K."/>
        </authorList>
    </citation>
    <scope>NUCLEOTIDE SEQUENCE [LARGE SCALE GENOMIC DNA]</scope>
    <source>
        <strain evidence="5 6">NBRC 102662</strain>
    </source>
</reference>
<name>A0A2D0NCM3_FLAN2</name>
<accession>A0A2D0NCM3</accession>
<dbReference type="CDD" id="cd15482">
    <property type="entry name" value="Sialidase_non-viral"/>
    <property type="match status" value="1"/>
</dbReference>
<sequence length="372" mass="41263">MKLHQHLGTLLLLGLLTSCGISKKNPFWASGEMAFDVQELFFDERFPNIVVGTDGTLIASWGREKYRVRRSEDGGKSWGPEIMVANPGFQGGGTTVDENSGDVLLFVEEHHPVAPLTVYRSKDLGKTWAAEKVKIEPNSLGHIPSMHMNEHGITLQHGQHAGRLIRPTRYYGGGNDRAYWDDHYTNAIFSDDGGRTWQASEPFPANGTGEAAIVELEDGRLYYNSRRHKSTDGLNPRRRYSAWSDDGGKTWEDLALIEALPDGDQDRDYGLMGGLVRLPVDGQDILLFSNIESPKGRHGGTVWASFDGGKTWPVKKLVDAGSFAYSSMVAGRKGTPSEGLVYLLYESDGGAKLARFNLAWLTDGRDWREFIK</sequence>
<dbReference type="EMBL" id="PDUD01000019">
    <property type="protein sequence ID" value="PHN05929.1"/>
    <property type="molecule type" value="Genomic_DNA"/>
</dbReference>
<dbReference type="GO" id="GO:0004308">
    <property type="term" value="F:exo-alpha-sialidase activity"/>
    <property type="evidence" value="ECO:0007669"/>
    <property type="project" value="UniProtKB-EC"/>
</dbReference>
<comment type="similarity">
    <text evidence="2">Belongs to the glycosyl hydrolase 33 family.</text>
</comment>
<evidence type="ECO:0000259" key="4">
    <source>
        <dbReference type="Pfam" id="PF13088"/>
    </source>
</evidence>
<evidence type="ECO:0000256" key="2">
    <source>
        <dbReference type="ARBA" id="ARBA00009348"/>
    </source>
</evidence>
<dbReference type="GO" id="GO:0006689">
    <property type="term" value="P:ganglioside catabolic process"/>
    <property type="evidence" value="ECO:0007669"/>
    <property type="project" value="TreeGrafter"/>
</dbReference>
<dbReference type="GO" id="GO:0016020">
    <property type="term" value="C:membrane"/>
    <property type="evidence" value="ECO:0007669"/>
    <property type="project" value="TreeGrafter"/>
</dbReference>
<dbReference type="GO" id="GO:0005737">
    <property type="term" value="C:cytoplasm"/>
    <property type="evidence" value="ECO:0007669"/>
    <property type="project" value="TreeGrafter"/>
</dbReference>
<dbReference type="InterPro" id="IPR011040">
    <property type="entry name" value="Sialidase"/>
</dbReference>
<dbReference type="InterPro" id="IPR026856">
    <property type="entry name" value="Sialidase_fam"/>
</dbReference>
<feature type="domain" description="Sialidase" evidence="4">
    <location>
        <begin position="68"/>
        <end position="334"/>
    </location>
</feature>
<dbReference type="Pfam" id="PF13088">
    <property type="entry name" value="BNR_2"/>
    <property type="match status" value="1"/>
</dbReference>
<evidence type="ECO:0000256" key="1">
    <source>
        <dbReference type="ARBA" id="ARBA00000427"/>
    </source>
</evidence>
<keyword evidence="5" id="KW-0378">Hydrolase</keyword>
<dbReference type="AlphaFoldDB" id="A0A2D0NCM3"/>
<dbReference type="InterPro" id="IPR036278">
    <property type="entry name" value="Sialidase_sf"/>
</dbReference>
<gene>
    <name evidence="5" type="ORF">CRP01_13195</name>
</gene>
<protein>
    <recommendedName>
        <fullName evidence="3">exo-alpha-sialidase</fullName>
        <ecNumber evidence="3">3.2.1.18</ecNumber>
    </recommendedName>
</protein>
<dbReference type="PANTHER" id="PTHR10628:SF30">
    <property type="entry name" value="EXO-ALPHA-SIALIDASE"/>
    <property type="match status" value="1"/>
</dbReference>
<dbReference type="OrthoDB" id="7294637at2"/>
<comment type="catalytic activity">
    <reaction evidence="1">
        <text>Hydrolysis of alpha-(2-&gt;3)-, alpha-(2-&gt;6)-, alpha-(2-&gt;8)- glycosidic linkages of terminal sialic acid residues in oligosaccharides, glycoproteins, glycolipids, colominic acid and synthetic substrates.</text>
        <dbReference type="EC" id="3.2.1.18"/>
    </reaction>
</comment>
<dbReference type="SUPFAM" id="SSF50939">
    <property type="entry name" value="Sialidases"/>
    <property type="match status" value="1"/>
</dbReference>
<keyword evidence="6" id="KW-1185">Reference proteome</keyword>
<dbReference type="EC" id="3.2.1.18" evidence="3"/>
<evidence type="ECO:0000313" key="6">
    <source>
        <dbReference type="Proteomes" id="UP000223913"/>
    </source>
</evidence>
<dbReference type="Gene3D" id="2.120.10.10">
    <property type="match status" value="1"/>
</dbReference>
<organism evidence="5 6">
    <name type="scientific">Flavilitoribacter nigricans (strain ATCC 23147 / DSM 23189 / NBRC 102662 / NCIMB 1420 / SS-2)</name>
    <name type="common">Lewinella nigricans</name>
    <dbReference type="NCBI Taxonomy" id="1122177"/>
    <lineage>
        <taxon>Bacteria</taxon>
        <taxon>Pseudomonadati</taxon>
        <taxon>Bacteroidota</taxon>
        <taxon>Saprospiria</taxon>
        <taxon>Saprospirales</taxon>
        <taxon>Lewinellaceae</taxon>
        <taxon>Flavilitoribacter</taxon>
    </lineage>
</organism>
<dbReference type="PROSITE" id="PS51257">
    <property type="entry name" value="PROKAR_LIPOPROTEIN"/>
    <property type="match status" value="1"/>
</dbReference>
<evidence type="ECO:0000313" key="5">
    <source>
        <dbReference type="EMBL" id="PHN05929.1"/>
    </source>
</evidence>
<evidence type="ECO:0000256" key="3">
    <source>
        <dbReference type="ARBA" id="ARBA00012733"/>
    </source>
</evidence>
<dbReference type="GO" id="GO:0009313">
    <property type="term" value="P:oligosaccharide catabolic process"/>
    <property type="evidence" value="ECO:0007669"/>
    <property type="project" value="TreeGrafter"/>
</dbReference>
<dbReference type="Proteomes" id="UP000223913">
    <property type="component" value="Unassembled WGS sequence"/>
</dbReference>
<dbReference type="PANTHER" id="PTHR10628">
    <property type="entry name" value="SIALIDASE"/>
    <property type="match status" value="1"/>
</dbReference>
<dbReference type="RefSeq" id="WP_099150522.1">
    <property type="nucleotide sequence ID" value="NZ_PDUD01000019.1"/>
</dbReference>